<name>A0A3M8K720_9CORY</name>
<accession>A0A3M8K720</accession>
<evidence type="ECO:0000313" key="1">
    <source>
        <dbReference type="EMBL" id="RNE48956.1"/>
    </source>
</evidence>
<gene>
    <name evidence="1" type="ORF">C5L39_06635</name>
</gene>
<dbReference type="Proteomes" id="UP000266975">
    <property type="component" value="Unassembled WGS sequence"/>
</dbReference>
<sequence>MAKIQITEQQVTIRLDWWEKISARRSHLSVPIRAITGVSVVADACEVAGALKKAAGGTQARPNDVTGTINTTTAEGDVDSTFSACHGHGPGIVLDLDSATVNHIIISTSEAEHYAQQLTQYIG</sequence>
<protein>
    <submittedName>
        <fullName evidence="1">Uncharacterized protein</fullName>
    </submittedName>
</protein>
<keyword evidence="2" id="KW-1185">Reference proteome</keyword>
<dbReference type="RefSeq" id="WP_123048091.1">
    <property type="nucleotide sequence ID" value="NZ_PTJO01000004.1"/>
</dbReference>
<comment type="caution">
    <text evidence="1">The sequence shown here is derived from an EMBL/GenBank/DDBJ whole genome shotgun (WGS) entry which is preliminary data.</text>
</comment>
<dbReference type="EMBL" id="PTJO01000004">
    <property type="protein sequence ID" value="RNE48956.1"/>
    <property type="molecule type" value="Genomic_DNA"/>
</dbReference>
<reference evidence="1 2" key="1">
    <citation type="submission" date="2018-02" db="EMBL/GenBank/DDBJ databases">
        <title>Corynebacterium alimpuense sp. nov., a marine obligate actinomycete isolated from sediments of Valparaiso bay, Chile.</title>
        <authorList>
            <person name="Claverias F."/>
            <person name="Gonzales-Siles L."/>
            <person name="Salva-Serra F."/>
            <person name="Inganaes E."/>
            <person name="Molin K."/>
            <person name="Cumsille A."/>
            <person name="Undabarrena A."/>
            <person name="Couve E."/>
            <person name="Moore E.R.B."/>
            <person name="Gomila M."/>
            <person name="Camara B."/>
        </authorList>
    </citation>
    <scope>NUCLEOTIDE SEQUENCE [LARGE SCALE GENOMIC DNA]</scope>
    <source>
        <strain evidence="1 2">CCUG 69366</strain>
    </source>
</reference>
<organism evidence="1 2">
    <name type="scientific">Corynebacterium alimapuense</name>
    <dbReference type="NCBI Taxonomy" id="1576874"/>
    <lineage>
        <taxon>Bacteria</taxon>
        <taxon>Bacillati</taxon>
        <taxon>Actinomycetota</taxon>
        <taxon>Actinomycetes</taxon>
        <taxon>Mycobacteriales</taxon>
        <taxon>Corynebacteriaceae</taxon>
        <taxon>Corynebacterium</taxon>
    </lineage>
</organism>
<evidence type="ECO:0000313" key="2">
    <source>
        <dbReference type="Proteomes" id="UP000266975"/>
    </source>
</evidence>
<proteinExistence type="predicted"/>
<dbReference type="OrthoDB" id="530515at2"/>
<dbReference type="AlphaFoldDB" id="A0A3M8K720"/>